<proteinExistence type="predicted"/>
<sequence length="60" mass="7293">MIMEEVIDNIMEYIKKKTDDFTYMDQDLMYREMASRLYDMAADALKNEYLTNNVEVMEHE</sequence>
<organism evidence="1 2">
    <name type="scientific">Segatella copri</name>
    <dbReference type="NCBI Taxonomy" id="165179"/>
    <lineage>
        <taxon>Bacteria</taxon>
        <taxon>Pseudomonadati</taxon>
        <taxon>Bacteroidota</taxon>
        <taxon>Bacteroidia</taxon>
        <taxon>Bacteroidales</taxon>
        <taxon>Prevotellaceae</taxon>
        <taxon>Segatella</taxon>
    </lineage>
</organism>
<protein>
    <submittedName>
        <fullName evidence="1">Uncharacterized protein</fullName>
    </submittedName>
</protein>
<dbReference type="Proteomes" id="UP000284548">
    <property type="component" value="Unassembled WGS sequence"/>
</dbReference>
<dbReference type="AlphaFoldDB" id="A0A414Y6K0"/>
<comment type="caution">
    <text evidence="1">The sequence shown here is derived from an EMBL/GenBank/DDBJ whole genome shotgun (WGS) entry which is preliminary data.</text>
</comment>
<accession>A0A414Y6K0</accession>
<evidence type="ECO:0000313" key="1">
    <source>
        <dbReference type="EMBL" id="RHH81624.1"/>
    </source>
</evidence>
<dbReference type="RefSeq" id="WP_118255066.1">
    <property type="nucleotide sequence ID" value="NZ_QRKB01000024.1"/>
</dbReference>
<gene>
    <name evidence="1" type="ORF">DW192_09810</name>
</gene>
<dbReference type="EMBL" id="QRKB01000024">
    <property type="protein sequence ID" value="RHH81624.1"/>
    <property type="molecule type" value="Genomic_DNA"/>
</dbReference>
<evidence type="ECO:0000313" key="2">
    <source>
        <dbReference type="Proteomes" id="UP000284548"/>
    </source>
</evidence>
<reference evidence="1 2" key="1">
    <citation type="submission" date="2018-08" db="EMBL/GenBank/DDBJ databases">
        <title>A genome reference for cultivated species of the human gut microbiota.</title>
        <authorList>
            <person name="Zou Y."/>
            <person name="Xue W."/>
            <person name="Luo G."/>
        </authorList>
    </citation>
    <scope>NUCLEOTIDE SEQUENCE [LARGE SCALE GENOMIC DNA]</scope>
    <source>
        <strain evidence="1 2">AM16-54</strain>
    </source>
</reference>
<name>A0A414Y6K0_9BACT</name>